<comment type="caution">
    <text evidence="2">The sequence shown here is derived from an EMBL/GenBank/DDBJ whole genome shotgun (WGS) entry which is preliminary data.</text>
</comment>
<feature type="region of interest" description="Disordered" evidence="1">
    <location>
        <begin position="1"/>
        <end position="47"/>
    </location>
</feature>
<reference evidence="2 3" key="1">
    <citation type="submission" date="2018-11" db="EMBL/GenBank/DDBJ databases">
        <title>Genome sequence of Apiotrichum porosum DSM 27194.</title>
        <authorList>
            <person name="Aliyu H."/>
            <person name="Gorte O."/>
            <person name="Ochsenreither K."/>
        </authorList>
    </citation>
    <scope>NUCLEOTIDE SEQUENCE [LARGE SCALE GENOMIC DNA]</scope>
    <source>
        <strain evidence="2 3">DSM 27194</strain>
    </source>
</reference>
<organism evidence="2 3">
    <name type="scientific">Apiotrichum porosum</name>
    <dbReference type="NCBI Taxonomy" id="105984"/>
    <lineage>
        <taxon>Eukaryota</taxon>
        <taxon>Fungi</taxon>
        <taxon>Dikarya</taxon>
        <taxon>Basidiomycota</taxon>
        <taxon>Agaricomycotina</taxon>
        <taxon>Tremellomycetes</taxon>
        <taxon>Trichosporonales</taxon>
        <taxon>Trichosporonaceae</taxon>
        <taxon>Apiotrichum</taxon>
    </lineage>
</organism>
<keyword evidence="3" id="KW-1185">Reference proteome</keyword>
<evidence type="ECO:0000256" key="1">
    <source>
        <dbReference type="SAM" id="MobiDB-lite"/>
    </source>
</evidence>
<dbReference type="GeneID" id="39588285"/>
<accession>A0A427XED4</accession>
<dbReference type="RefSeq" id="XP_028472260.1">
    <property type="nucleotide sequence ID" value="XM_028619391.1"/>
</dbReference>
<dbReference type="EMBL" id="RSCE01000018">
    <property type="protein sequence ID" value="RSH77113.1"/>
    <property type="molecule type" value="Genomic_DNA"/>
</dbReference>
<protein>
    <submittedName>
        <fullName evidence="2">Uncharacterized protein</fullName>
    </submittedName>
</protein>
<gene>
    <name evidence="2" type="ORF">EHS24_003742</name>
</gene>
<evidence type="ECO:0000313" key="3">
    <source>
        <dbReference type="Proteomes" id="UP000279236"/>
    </source>
</evidence>
<name>A0A427XED4_9TREE</name>
<dbReference type="Proteomes" id="UP000279236">
    <property type="component" value="Unassembled WGS sequence"/>
</dbReference>
<dbReference type="AlphaFoldDB" id="A0A427XED4"/>
<feature type="compositionally biased region" description="Low complexity" evidence="1">
    <location>
        <begin position="33"/>
        <end position="43"/>
    </location>
</feature>
<sequence length="127" mass="13684">MRVPKLEQQAWCEDETATPNKSAGASGPSLKSTTARTTAAAATDPQHERTALEALIASLEKDRDDALDAAVAAYLDRLRGLSLAGPGGAPAAAYDRLVEQFEHDLRVVDEHQRRVDTWTGYQQHSGA</sequence>
<evidence type="ECO:0000313" key="2">
    <source>
        <dbReference type="EMBL" id="RSH77113.1"/>
    </source>
</evidence>
<proteinExistence type="predicted"/>